<name>A0A6J4KWQ7_9CYAN</name>
<reference evidence="1" key="1">
    <citation type="submission" date="2020-02" db="EMBL/GenBank/DDBJ databases">
        <authorList>
            <person name="Meier V. D."/>
        </authorList>
    </citation>
    <scope>NUCLEOTIDE SEQUENCE</scope>
    <source>
        <strain evidence="1">AVDCRST_MAG84</strain>
    </source>
</reference>
<proteinExistence type="predicted"/>
<sequence>MVPRKCDRASTEHFFFVQSPILMVYLPLLNGQAFSTIRQGLQLEKFFTIVMCKTCLYLSLISP</sequence>
<gene>
    <name evidence="1" type="ORF">AVDCRST_MAG84-929</name>
</gene>
<evidence type="ECO:0000313" key="1">
    <source>
        <dbReference type="EMBL" id="CAA9313357.1"/>
    </source>
</evidence>
<dbReference type="EMBL" id="CADCTZ010000136">
    <property type="protein sequence ID" value="CAA9313357.1"/>
    <property type="molecule type" value="Genomic_DNA"/>
</dbReference>
<accession>A0A6J4KWQ7</accession>
<organism evidence="1">
    <name type="scientific">uncultured Microcoleus sp</name>
    <dbReference type="NCBI Taxonomy" id="259945"/>
    <lineage>
        <taxon>Bacteria</taxon>
        <taxon>Bacillati</taxon>
        <taxon>Cyanobacteriota</taxon>
        <taxon>Cyanophyceae</taxon>
        <taxon>Oscillatoriophycideae</taxon>
        <taxon>Oscillatoriales</taxon>
        <taxon>Microcoleaceae</taxon>
        <taxon>Microcoleus</taxon>
        <taxon>environmental samples</taxon>
    </lineage>
</organism>
<protein>
    <submittedName>
        <fullName evidence="1">Uncharacterized protein</fullName>
    </submittedName>
</protein>
<dbReference type="AlphaFoldDB" id="A0A6J4KWQ7"/>